<reference evidence="1 2" key="1">
    <citation type="submission" date="2022-05" db="EMBL/GenBank/DDBJ databases">
        <authorList>
            <consortium name="Genoscope - CEA"/>
            <person name="William W."/>
        </authorList>
    </citation>
    <scope>NUCLEOTIDE SEQUENCE [LARGE SCALE GENOMIC DNA]</scope>
</reference>
<dbReference type="PANTHER" id="PTHR33198">
    <property type="entry name" value="ANK_REP_REGION DOMAIN-CONTAINING PROTEIN-RELATED"/>
    <property type="match status" value="1"/>
</dbReference>
<evidence type="ECO:0000313" key="1">
    <source>
        <dbReference type="EMBL" id="CAH3029007.1"/>
    </source>
</evidence>
<evidence type="ECO:0008006" key="3">
    <source>
        <dbReference type="Google" id="ProtNLM"/>
    </source>
</evidence>
<comment type="caution">
    <text evidence="1">The sequence shown here is derived from an EMBL/GenBank/DDBJ whole genome shotgun (WGS) entry which is preliminary data.</text>
</comment>
<dbReference type="Proteomes" id="UP001159427">
    <property type="component" value="Unassembled WGS sequence"/>
</dbReference>
<dbReference type="EMBL" id="CALNXI010000546">
    <property type="protein sequence ID" value="CAH3029007.1"/>
    <property type="molecule type" value="Genomic_DNA"/>
</dbReference>
<organism evidence="1 2">
    <name type="scientific">Porites evermanni</name>
    <dbReference type="NCBI Taxonomy" id="104178"/>
    <lineage>
        <taxon>Eukaryota</taxon>
        <taxon>Metazoa</taxon>
        <taxon>Cnidaria</taxon>
        <taxon>Anthozoa</taxon>
        <taxon>Hexacorallia</taxon>
        <taxon>Scleractinia</taxon>
        <taxon>Fungiina</taxon>
        <taxon>Poritidae</taxon>
        <taxon>Porites</taxon>
    </lineage>
</organism>
<protein>
    <recommendedName>
        <fullName evidence="3">Retrotransposon gag domain-containing protein</fullName>
    </recommendedName>
</protein>
<sequence length="216" mass="24618">MKLHQEPEAVQVATLLIVVGAEARKVFATFTDWASYTDQNKIQPVLQKFAAYCQPLKNVPFERCKFYSRTQESEESYDHYRTALQQLAERCEFESITPNQILRDKLVFGIRDSKVRERLLRKKNLSLEKTDEICRSHETMVQQMRVVGDAGLSVADAGNVNAVSKKPKRGKRRRGRGLRNANTRGNSCEFCGREHDLGKSENCPAFGRSCNKCGQN</sequence>
<proteinExistence type="predicted"/>
<accession>A0ABN8MK85</accession>
<keyword evidence="2" id="KW-1185">Reference proteome</keyword>
<name>A0ABN8MK85_9CNID</name>
<evidence type="ECO:0000313" key="2">
    <source>
        <dbReference type="Proteomes" id="UP001159427"/>
    </source>
</evidence>
<gene>
    <name evidence="1" type="ORF">PEVE_00035332</name>
</gene>
<dbReference type="PANTHER" id="PTHR33198:SF19">
    <property type="entry name" value="CCHC-TYPE DOMAIN-CONTAINING PROTEIN"/>
    <property type="match status" value="1"/>
</dbReference>